<dbReference type="PROSITE" id="PS00028">
    <property type="entry name" value="ZINC_FINGER_C2H2_1"/>
    <property type="match status" value="5"/>
</dbReference>
<feature type="domain" description="C2H2-type" evidence="8">
    <location>
        <begin position="321"/>
        <end position="348"/>
    </location>
</feature>
<keyword evidence="4" id="KW-0862">Zinc</keyword>
<keyword evidence="10" id="KW-1185">Reference proteome</keyword>
<dbReference type="FunFam" id="3.30.160.60:FF:000912">
    <property type="entry name" value="Zinc finger protein 660"/>
    <property type="match status" value="1"/>
</dbReference>
<evidence type="ECO:0000256" key="3">
    <source>
        <dbReference type="ARBA" id="ARBA00022771"/>
    </source>
</evidence>
<dbReference type="GO" id="GO:0005667">
    <property type="term" value="C:transcription regulator complex"/>
    <property type="evidence" value="ECO:0007669"/>
    <property type="project" value="TreeGrafter"/>
</dbReference>
<dbReference type="EMBL" id="JAFIRN010000017">
    <property type="protein sequence ID" value="KAG5831985.1"/>
    <property type="molecule type" value="Genomic_DNA"/>
</dbReference>
<dbReference type="Proteomes" id="UP001044222">
    <property type="component" value="Chromosome 17"/>
</dbReference>
<dbReference type="PANTHER" id="PTHR14003">
    <property type="entry name" value="TRANSCRIPTIONAL REPRESSOR PROTEIN YY"/>
    <property type="match status" value="1"/>
</dbReference>
<dbReference type="GO" id="GO:0031519">
    <property type="term" value="C:PcG protein complex"/>
    <property type="evidence" value="ECO:0007669"/>
    <property type="project" value="TreeGrafter"/>
</dbReference>
<feature type="region of interest" description="Disordered" evidence="7">
    <location>
        <begin position="166"/>
        <end position="278"/>
    </location>
</feature>
<dbReference type="FunFam" id="3.30.160.60:FF:002343">
    <property type="entry name" value="Zinc finger protein 33A"/>
    <property type="match status" value="1"/>
</dbReference>
<feature type="compositionally biased region" description="Low complexity" evidence="7">
    <location>
        <begin position="221"/>
        <end position="231"/>
    </location>
</feature>
<organism evidence="9 10">
    <name type="scientific">Anguilla anguilla</name>
    <name type="common">European freshwater eel</name>
    <name type="synonym">Muraena anguilla</name>
    <dbReference type="NCBI Taxonomy" id="7936"/>
    <lineage>
        <taxon>Eukaryota</taxon>
        <taxon>Metazoa</taxon>
        <taxon>Chordata</taxon>
        <taxon>Craniata</taxon>
        <taxon>Vertebrata</taxon>
        <taxon>Euteleostomi</taxon>
        <taxon>Actinopterygii</taxon>
        <taxon>Neopterygii</taxon>
        <taxon>Teleostei</taxon>
        <taxon>Anguilliformes</taxon>
        <taxon>Anguillidae</taxon>
        <taxon>Anguilla</taxon>
    </lineage>
</organism>
<dbReference type="FunFam" id="3.30.160.60:FF:000110">
    <property type="entry name" value="Zinc finger protein-like"/>
    <property type="match status" value="1"/>
</dbReference>
<feature type="compositionally biased region" description="Basic and acidic residues" evidence="7">
    <location>
        <begin position="190"/>
        <end position="202"/>
    </location>
</feature>
<keyword evidence="5" id="KW-0539">Nucleus</keyword>
<evidence type="ECO:0000313" key="10">
    <source>
        <dbReference type="Proteomes" id="UP001044222"/>
    </source>
</evidence>
<dbReference type="Pfam" id="PF00096">
    <property type="entry name" value="zf-C2H2"/>
    <property type="match status" value="5"/>
</dbReference>
<evidence type="ECO:0000256" key="5">
    <source>
        <dbReference type="ARBA" id="ARBA00023242"/>
    </source>
</evidence>
<evidence type="ECO:0000256" key="6">
    <source>
        <dbReference type="PROSITE-ProRule" id="PRU00042"/>
    </source>
</evidence>
<gene>
    <name evidence="9" type="ORF">ANANG_G00286300</name>
</gene>
<feature type="domain" description="C2H2-type" evidence="8">
    <location>
        <begin position="433"/>
        <end position="460"/>
    </location>
</feature>
<evidence type="ECO:0000256" key="2">
    <source>
        <dbReference type="ARBA" id="ARBA00022737"/>
    </source>
</evidence>
<dbReference type="PROSITE" id="PS50157">
    <property type="entry name" value="ZINC_FINGER_C2H2_2"/>
    <property type="match status" value="5"/>
</dbReference>
<dbReference type="GO" id="GO:0008270">
    <property type="term" value="F:zinc ion binding"/>
    <property type="evidence" value="ECO:0007669"/>
    <property type="project" value="UniProtKB-KW"/>
</dbReference>
<comment type="caution">
    <text evidence="9">The sequence shown here is derived from an EMBL/GenBank/DDBJ whole genome shotgun (WGS) entry which is preliminary data.</text>
</comment>
<dbReference type="GO" id="GO:0000981">
    <property type="term" value="F:DNA-binding transcription factor activity, RNA polymerase II-specific"/>
    <property type="evidence" value="ECO:0007669"/>
    <property type="project" value="TreeGrafter"/>
</dbReference>
<sequence>MTKLQILNAYLTERLMVAVREILEVVGDTVSEYQEETARIHRENEGLRRKLREVVIEAETGWTGRSPAEEQHGEQEWSSGLREELSLSEEEEQPPHARQRSRQKEEDAGGMDLSCAMEAEAEPQSECVTPGLKKLALEIALSVVSPSALSVSQELSAMRAADADAAPRTRSLGDAGLGSPARLRPAQVKTEPEEGLDFKPEWPSEPGPGAKAKRHAPESLSEASAGKASGVSGAGLGHTDGSEIRGAGVGHTDDSEIRGSGMGHTDNFEIRGSGTGHTDVSEIRGVGAGHTEGPEPQEAGTGLDDAQNDGYFIGYRGEKQHRCFQCGKFFSQVCNLKTHLQIHTGERPYACTWCGKSFTQSADLRRHQRIHTGEKPHRCTWCEKSFTQIGNLKRHLRIHTGERPYCCALCGKSFNDGDTLKKHRRVHTGERPFRCAHCSKTFTVASSLQNHLRNHLKEGRR</sequence>
<protein>
    <recommendedName>
        <fullName evidence="8">C2H2-type domain-containing protein</fullName>
    </recommendedName>
</protein>
<dbReference type="AlphaFoldDB" id="A0A9D3LMZ5"/>
<reference evidence="9" key="1">
    <citation type="submission" date="2021-01" db="EMBL/GenBank/DDBJ databases">
        <title>A chromosome-scale assembly of European eel, Anguilla anguilla.</title>
        <authorList>
            <person name="Henkel C."/>
            <person name="Jong-Raadsen S.A."/>
            <person name="Dufour S."/>
            <person name="Weltzien F.-A."/>
            <person name="Palstra A.P."/>
            <person name="Pelster B."/>
            <person name="Spaink H.P."/>
            <person name="Van Den Thillart G.E."/>
            <person name="Jansen H."/>
            <person name="Zahm M."/>
            <person name="Klopp C."/>
            <person name="Cedric C."/>
            <person name="Louis A."/>
            <person name="Berthelot C."/>
            <person name="Parey E."/>
            <person name="Roest Crollius H."/>
            <person name="Montfort J."/>
            <person name="Robinson-Rechavi M."/>
            <person name="Bucao C."/>
            <person name="Bouchez O."/>
            <person name="Gislard M."/>
            <person name="Lluch J."/>
            <person name="Milhes M."/>
            <person name="Lampietro C."/>
            <person name="Lopez Roques C."/>
            <person name="Donnadieu C."/>
            <person name="Braasch I."/>
            <person name="Desvignes T."/>
            <person name="Postlethwait J."/>
            <person name="Bobe J."/>
            <person name="Guiguen Y."/>
            <person name="Dirks R."/>
        </authorList>
    </citation>
    <scope>NUCLEOTIDE SEQUENCE</scope>
    <source>
        <strain evidence="9">Tag_6206</strain>
        <tissue evidence="9">Liver</tissue>
    </source>
</reference>
<dbReference type="InterPro" id="IPR036236">
    <property type="entry name" value="Znf_C2H2_sf"/>
</dbReference>
<evidence type="ECO:0000259" key="8">
    <source>
        <dbReference type="PROSITE" id="PS50157"/>
    </source>
</evidence>
<feature type="domain" description="C2H2-type" evidence="8">
    <location>
        <begin position="349"/>
        <end position="376"/>
    </location>
</feature>
<proteinExistence type="predicted"/>
<keyword evidence="3 6" id="KW-0863">Zinc-finger</keyword>
<evidence type="ECO:0000256" key="7">
    <source>
        <dbReference type="SAM" id="MobiDB-lite"/>
    </source>
</evidence>
<feature type="region of interest" description="Disordered" evidence="7">
    <location>
        <begin position="61"/>
        <end position="110"/>
    </location>
</feature>
<dbReference type="GO" id="GO:0000978">
    <property type="term" value="F:RNA polymerase II cis-regulatory region sequence-specific DNA binding"/>
    <property type="evidence" value="ECO:0007669"/>
    <property type="project" value="TreeGrafter"/>
</dbReference>
<dbReference type="GO" id="GO:0000785">
    <property type="term" value="C:chromatin"/>
    <property type="evidence" value="ECO:0007669"/>
    <property type="project" value="TreeGrafter"/>
</dbReference>
<evidence type="ECO:0000256" key="4">
    <source>
        <dbReference type="ARBA" id="ARBA00022833"/>
    </source>
</evidence>
<feature type="compositionally biased region" description="Basic and acidic residues" evidence="7">
    <location>
        <begin position="67"/>
        <end position="85"/>
    </location>
</feature>
<evidence type="ECO:0000313" key="9">
    <source>
        <dbReference type="EMBL" id="KAG5831985.1"/>
    </source>
</evidence>
<keyword evidence="1" id="KW-0479">Metal-binding</keyword>
<dbReference type="SMART" id="SM00355">
    <property type="entry name" value="ZnF_C2H2"/>
    <property type="match status" value="5"/>
</dbReference>
<evidence type="ECO:0000256" key="1">
    <source>
        <dbReference type="ARBA" id="ARBA00022723"/>
    </source>
</evidence>
<dbReference type="SUPFAM" id="SSF57667">
    <property type="entry name" value="beta-beta-alpha zinc fingers"/>
    <property type="match status" value="3"/>
</dbReference>
<dbReference type="FunFam" id="3.30.160.60:FF:001203">
    <property type="entry name" value="zinc finger protein 668"/>
    <property type="match status" value="1"/>
</dbReference>
<name>A0A9D3LMZ5_ANGAN</name>
<dbReference type="Gene3D" id="3.30.160.60">
    <property type="entry name" value="Classic Zinc Finger"/>
    <property type="match status" value="5"/>
</dbReference>
<feature type="domain" description="C2H2-type" evidence="8">
    <location>
        <begin position="377"/>
        <end position="404"/>
    </location>
</feature>
<dbReference type="FunFam" id="3.30.160.60:FF:000671">
    <property type="entry name" value="Zinc finger protein 26"/>
    <property type="match status" value="1"/>
</dbReference>
<accession>A0A9D3LMZ5</accession>
<dbReference type="InterPro" id="IPR013087">
    <property type="entry name" value="Znf_C2H2_type"/>
</dbReference>
<keyword evidence="2" id="KW-0677">Repeat</keyword>
<feature type="domain" description="C2H2-type" evidence="8">
    <location>
        <begin position="405"/>
        <end position="432"/>
    </location>
</feature>
<dbReference type="PANTHER" id="PTHR14003:SF23">
    <property type="entry name" value="ZINC FINGER PROTEIN 143"/>
    <property type="match status" value="1"/>
</dbReference>